<keyword evidence="3" id="KW-1185">Reference proteome</keyword>
<accession>A0A5A5TKQ6</accession>
<protein>
    <recommendedName>
        <fullName evidence="4">Transposase IS701-like DDE domain-containing protein</fullName>
    </recommendedName>
</protein>
<name>A0A5A5TKQ6_9CHLR</name>
<sequence>MTASASVWEHQGVFERLWQAGLQEYDELAELDWQWQSLDGTQIKNPLGGEASAKNPGDRNKKGTKRSQLCEEHGLPLALVLEAANRNDMIVANVIIFLPFWFSDKFKGVRTRIGQKNGVISPKKDLISCCLTNKTVLAHFW</sequence>
<evidence type="ECO:0000313" key="3">
    <source>
        <dbReference type="Proteomes" id="UP000322530"/>
    </source>
</evidence>
<dbReference type="OrthoDB" id="156873at2"/>
<organism evidence="2 3">
    <name type="scientific">Dictyobacter arantiisoli</name>
    <dbReference type="NCBI Taxonomy" id="2014874"/>
    <lineage>
        <taxon>Bacteria</taxon>
        <taxon>Bacillati</taxon>
        <taxon>Chloroflexota</taxon>
        <taxon>Ktedonobacteria</taxon>
        <taxon>Ktedonobacterales</taxon>
        <taxon>Dictyobacteraceae</taxon>
        <taxon>Dictyobacter</taxon>
    </lineage>
</organism>
<comment type="caution">
    <text evidence="2">The sequence shown here is derived from an EMBL/GenBank/DDBJ whole genome shotgun (WGS) entry which is preliminary data.</text>
</comment>
<evidence type="ECO:0000256" key="1">
    <source>
        <dbReference type="SAM" id="MobiDB-lite"/>
    </source>
</evidence>
<gene>
    <name evidence="2" type="ORF">KDI_54190</name>
</gene>
<evidence type="ECO:0008006" key="4">
    <source>
        <dbReference type="Google" id="ProtNLM"/>
    </source>
</evidence>
<dbReference type="EMBL" id="BIXY01000157">
    <property type="protein sequence ID" value="GCF11855.1"/>
    <property type="molecule type" value="Genomic_DNA"/>
</dbReference>
<evidence type="ECO:0000313" key="2">
    <source>
        <dbReference type="EMBL" id="GCF11855.1"/>
    </source>
</evidence>
<dbReference type="RefSeq" id="WP_149404645.1">
    <property type="nucleotide sequence ID" value="NZ_BIXY01000157.1"/>
</dbReference>
<reference evidence="2 3" key="1">
    <citation type="submission" date="2019-01" db="EMBL/GenBank/DDBJ databases">
        <title>Draft genome sequence of Dictyobacter sp. Uno17.</title>
        <authorList>
            <person name="Wang C.M."/>
            <person name="Zheng Y."/>
            <person name="Sakai Y."/>
            <person name="Abe K."/>
            <person name="Yokota A."/>
            <person name="Yabe S."/>
        </authorList>
    </citation>
    <scope>NUCLEOTIDE SEQUENCE [LARGE SCALE GENOMIC DNA]</scope>
    <source>
        <strain evidence="2 3">Uno17</strain>
    </source>
</reference>
<dbReference type="Proteomes" id="UP000322530">
    <property type="component" value="Unassembled WGS sequence"/>
</dbReference>
<feature type="region of interest" description="Disordered" evidence="1">
    <location>
        <begin position="42"/>
        <end position="68"/>
    </location>
</feature>
<dbReference type="AlphaFoldDB" id="A0A5A5TKQ6"/>
<proteinExistence type="predicted"/>